<evidence type="ECO:0000313" key="1">
    <source>
        <dbReference type="EMBL" id="XBH07898.1"/>
    </source>
</evidence>
<evidence type="ECO:0008006" key="2">
    <source>
        <dbReference type="Google" id="ProtNLM"/>
    </source>
</evidence>
<proteinExistence type="predicted"/>
<protein>
    <recommendedName>
        <fullName evidence="2">Integrase</fullName>
    </recommendedName>
</protein>
<dbReference type="RefSeq" id="WP_406700735.1">
    <property type="nucleotide sequence ID" value="NZ_CP155447.1"/>
</dbReference>
<dbReference type="AlphaFoldDB" id="A0AAU7CR08"/>
<dbReference type="EMBL" id="CP155447">
    <property type="protein sequence ID" value="XBH07898.1"/>
    <property type="molecule type" value="Genomic_DNA"/>
</dbReference>
<gene>
    <name evidence="1" type="ORF">V5E97_18255</name>
</gene>
<organism evidence="1">
    <name type="scientific">Singulisphaera sp. Ch08</name>
    <dbReference type="NCBI Taxonomy" id="3120278"/>
    <lineage>
        <taxon>Bacteria</taxon>
        <taxon>Pseudomonadati</taxon>
        <taxon>Planctomycetota</taxon>
        <taxon>Planctomycetia</taxon>
        <taxon>Isosphaerales</taxon>
        <taxon>Isosphaeraceae</taxon>
        <taxon>Singulisphaera</taxon>
    </lineage>
</organism>
<name>A0AAU7CR08_9BACT</name>
<sequence length="114" mass="13355">MLRFGNAKLYQRGSNWLVQVYAGPRETGNDQTKSLIHFGRTETSFACFKELLLEAGKESPDFEWRHELGVQQTADYFEDWLKTKCDSARKRFKKEEWDAIEKGPSPFTGHYDTR</sequence>
<reference evidence="1" key="1">
    <citation type="submission" date="2024-05" db="EMBL/GenBank/DDBJ databases">
        <title>Planctomycetes of the genus Singulisphaera possess chitinolytic capabilities.</title>
        <authorList>
            <person name="Ivanova A."/>
        </authorList>
    </citation>
    <scope>NUCLEOTIDE SEQUENCE</scope>
    <source>
        <strain evidence="1">Ch08T</strain>
    </source>
</reference>
<accession>A0AAU7CR08</accession>